<gene>
    <name evidence="9" type="ORF">C3Y98_02645</name>
</gene>
<dbReference type="PRINTS" id="PR01837">
    <property type="entry name" value="MGTCSAPBPROT"/>
</dbReference>
<dbReference type="EMBL" id="PQVH01000005">
    <property type="protein sequence ID" value="TFW72524.1"/>
    <property type="molecule type" value="Genomic_DNA"/>
</dbReference>
<comment type="similarity">
    <text evidence="2 7">Belongs to the MgtC/SapB family.</text>
</comment>
<keyword evidence="4 7" id="KW-0812">Transmembrane</keyword>
<keyword evidence="7" id="KW-0997">Cell inner membrane</keyword>
<feature type="transmembrane region" description="Helical" evidence="7">
    <location>
        <begin position="37"/>
        <end position="57"/>
    </location>
</feature>
<evidence type="ECO:0000259" key="8">
    <source>
        <dbReference type="Pfam" id="PF02308"/>
    </source>
</evidence>
<evidence type="ECO:0000313" key="9">
    <source>
        <dbReference type="EMBL" id="TFW72524.1"/>
    </source>
</evidence>
<feature type="transmembrane region" description="Helical" evidence="7">
    <location>
        <begin position="116"/>
        <end position="136"/>
    </location>
</feature>
<reference evidence="9 10" key="1">
    <citation type="submission" date="2018-02" db="EMBL/GenBank/DDBJ databases">
        <title>A novel lanthanide dependent methylotroph, Methylotenera sp. La3113.</title>
        <authorList>
            <person name="Lv H."/>
            <person name="Tani A."/>
        </authorList>
    </citation>
    <scope>NUCLEOTIDE SEQUENCE [LARGE SCALE GENOMIC DNA]</scope>
    <source>
        <strain evidence="9 10">La3113</strain>
    </source>
</reference>
<dbReference type="Pfam" id="PF02308">
    <property type="entry name" value="MgtC"/>
    <property type="match status" value="1"/>
</dbReference>
<evidence type="ECO:0000256" key="1">
    <source>
        <dbReference type="ARBA" id="ARBA00004651"/>
    </source>
</evidence>
<keyword evidence="10" id="KW-1185">Reference proteome</keyword>
<feature type="domain" description="MgtC/SapB/SrpB/YhiD N-terminal" evidence="8">
    <location>
        <begin position="14"/>
        <end position="126"/>
    </location>
</feature>
<proteinExistence type="inferred from homology"/>
<dbReference type="InterPro" id="IPR003416">
    <property type="entry name" value="MgtC/SapB/SrpB/YhiD_fam"/>
</dbReference>
<keyword evidence="3" id="KW-1003">Cell membrane</keyword>
<feature type="transmembrane region" description="Helical" evidence="7">
    <location>
        <begin position="63"/>
        <end position="82"/>
    </location>
</feature>
<keyword evidence="5 7" id="KW-1133">Transmembrane helix</keyword>
<evidence type="ECO:0000256" key="2">
    <source>
        <dbReference type="ARBA" id="ARBA00009298"/>
    </source>
</evidence>
<dbReference type="AlphaFoldDB" id="A0A4Y9VUS4"/>
<evidence type="ECO:0000256" key="5">
    <source>
        <dbReference type="ARBA" id="ARBA00022989"/>
    </source>
</evidence>
<comment type="caution">
    <text evidence="9">The sequence shown here is derived from an EMBL/GenBank/DDBJ whole genome shotgun (WGS) entry which is preliminary data.</text>
</comment>
<name>A0A4Y9VUS4_9PROT</name>
<dbReference type="GO" id="GO:0005886">
    <property type="term" value="C:plasma membrane"/>
    <property type="evidence" value="ECO:0007669"/>
    <property type="project" value="UniProtKB-SubCell"/>
</dbReference>
<dbReference type="RefSeq" id="WP_019898850.1">
    <property type="nucleotide sequence ID" value="NZ_PQVH01000005.1"/>
</dbReference>
<evidence type="ECO:0000256" key="6">
    <source>
        <dbReference type="ARBA" id="ARBA00023136"/>
    </source>
</evidence>
<dbReference type="PANTHER" id="PTHR33778">
    <property type="entry name" value="PROTEIN MGTC"/>
    <property type="match status" value="1"/>
</dbReference>
<keyword evidence="6 7" id="KW-0472">Membrane</keyword>
<comment type="subcellular location">
    <subcellularLocation>
        <location evidence="7">Cell inner membrane</location>
        <topology evidence="7">Multi-pass membrane protein</topology>
    </subcellularLocation>
    <subcellularLocation>
        <location evidence="1">Cell membrane</location>
        <topology evidence="1">Multi-pass membrane protein</topology>
    </subcellularLocation>
</comment>
<protein>
    <recommendedName>
        <fullName evidence="7">Protein MgtC</fullName>
    </recommendedName>
</protein>
<sequence>MDWNAEFILSVRIIYAAILGGLIGWERENHNRDAGVRTYMAVAVGACAFSIISNHVPGETTRIASQVVTGMGFIGAGVILQVKGRVQGLTTAATLWATAAVGMASAYGMYLLSGLTALLILGTLGLHHIPGWARLVKKHHVRSEERESNE</sequence>
<evidence type="ECO:0000313" key="10">
    <source>
        <dbReference type="Proteomes" id="UP000297706"/>
    </source>
</evidence>
<dbReference type="InterPro" id="IPR049177">
    <property type="entry name" value="MgtC_SapB_SrpB_YhiD_N"/>
</dbReference>
<evidence type="ECO:0000256" key="3">
    <source>
        <dbReference type="ARBA" id="ARBA00022475"/>
    </source>
</evidence>
<dbReference type="OrthoDB" id="9811198at2"/>
<dbReference type="Proteomes" id="UP000297706">
    <property type="component" value="Unassembled WGS sequence"/>
</dbReference>
<accession>A0A4Y9VUS4</accession>
<evidence type="ECO:0000256" key="7">
    <source>
        <dbReference type="RuleBase" id="RU365041"/>
    </source>
</evidence>
<evidence type="ECO:0000256" key="4">
    <source>
        <dbReference type="ARBA" id="ARBA00022692"/>
    </source>
</evidence>
<organism evidence="9 10">
    <name type="scientific">Methylotenera oryzisoli</name>
    <dbReference type="NCBI Taxonomy" id="2080758"/>
    <lineage>
        <taxon>Bacteria</taxon>
        <taxon>Pseudomonadati</taxon>
        <taxon>Pseudomonadota</taxon>
        <taxon>Betaproteobacteria</taxon>
        <taxon>Nitrosomonadales</taxon>
        <taxon>Methylophilaceae</taxon>
        <taxon>Methylotenera</taxon>
    </lineage>
</organism>
<dbReference type="PANTHER" id="PTHR33778:SF1">
    <property type="entry name" value="MAGNESIUM TRANSPORTER YHID-RELATED"/>
    <property type="match status" value="1"/>
</dbReference>
<feature type="transmembrane region" description="Helical" evidence="7">
    <location>
        <begin position="6"/>
        <end position="25"/>
    </location>
</feature>